<dbReference type="EMBL" id="JRES01000378">
    <property type="protein sequence ID" value="KNC31823.1"/>
    <property type="molecule type" value="Genomic_DNA"/>
</dbReference>
<sequence length="259" mass="29818">MQFLKLYATLVILCCYIRLSHNALFFPSNSAYGVFAAIAVPLDLPHRNVFISYNFEANYNLPETWNLPPYAIGVEEEDLFEDAARYNNGKDCTNCTSSAEETVEDVENEENMEENDIDSTTTSYRNETETNSRRKRGRKRREIPSLLTRTHFYHILIDKFERSGFEGEPCLLRLICETNASELGEINGVLGNLIHIMFSPTTSKNENLPLAYYQAEVDGIHDQCHHYEEECSESILDLISVPIHEYIEQMEMEIHNLGK</sequence>
<feature type="chain" id="PRO_5005536396" evidence="2">
    <location>
        <begin position="23"/>
        <end position="259"/>
    </location>
</feature>
<feature type="region of interest" description="Disordered" evidence="1">
    <location>
        <begin position="101"/>
        <end position="140"/>
    </location>
</feature>
<name>A0A0L0CHD0_LUCCU</name>
<evidence type="ECO:0000313" key="4">
    <source>
        <dbReference type="Proteomes" id="UP000037069"/>
    </source>
</evidence>
<proteinExistence type="predicted"/>
<dbReference type="OrthoDB" id="6340174at2759"/>
<gene>
    <name evidence="3" type="ORF">FF38_12403</name>
</gene>
<keyword evidence="2" id="KW-0732">Signal</keyword>
<dbReference type="InterPro" id="IPR006631">
    <property type="entry name" value="DM4_12"/>
</dbReference>
<evidence type="ECO:0000313" key="3">
    <source>
        <dbReference type="EMBL" id="KNC31823.1"/>
    </source>
</evidence>
<dbReference type="OMA" id="MSYNFEG"/>
<comment type="caution">
    <text evidence="3">The sequence shown here is derived from an EMBL/GenBank/DDBJ whole genome shotgun (WGS) entry which is preliminary data.</text>
</comment>
<keyword evidence="4" id="KW-1185">Reference proteome</keyword>
<evidence type="ECO:0000256" key="1">
    <source>
        <dbReference type="SAM" id="MobiDB-lite"/>
    </source>
</evidence>
<feature type="compositionally biased region" description="Acidic residues" evidence="1">
    <location>
        <begin position="101"/>
        <end position="117"/>
    </location>
</feature>
<protein>
    <submittedName>
        <fullName evidence="3">Uncharacterized protein</fullName>
    </submittedName>
</protein>
<evidence type="ECO:0000256" key="2">
    <source>
        <dbReference type="SAM" id="SignalP"/>
    </source>
</evidence>
<accession>A0A0L0CHD0</accession>
<dbReference type="PANTHER" id="PTHR21398:SF22">
    <property type="entry name" value="IP12060P-RELATED"/>
    <property type="match status" value="1"/>
</dbReference>
<dbReference type="AlphaFoldDB" id="A0A0L0CHD0"/>
<dbReference type="Pfam" id="PF07841">
    <property type="entry name" value="DM4_12"/>
    <property type="match status" value="1"/>
</dbReference>
<organism evidence="3 4">
    <name type="scientific">Lucilia cuprina</name>
    <name type="common">Green bottle fly</name>
    <name type="synonym">Australian sheep blowfly</name>
    <dbReference type="NCBI Taxonomy" id="7375"/>
    <lineage>
        <taxon>Eukaryota</taxon>
        <taxon>Metazoa</taxon>
        <taxon>Ecdysozoa</taxon>
        <taxon>Arthropoda</taxon>
        <taxon>Hexapoda</taxon>
        <taxon>Insecta</taxon>
        <taxon>Pterygota</taxon>
        <taxon>Neoptera</taxon>
        <taxon>Endopterygota</taxon>
        <taxon>Diptera</taxon>
        <taxon>Brachycera</taxon>
        <taxon>Muscomorpha</taxon>
        <taxon>Oestroidea</taxon>
        <taxon>Calliphoridae</taxon>
        <taxon>Luciliinae</taxon>
        <taxon>Lucilia</taxon>
    </lineage>
</organism>
<dbReference type="Proteomes" id="UP000037069">
    <property type="component" value="Unassembled WGS sequence"/>
</dbReference>
<dbReference type="PANTHER" id="PTHR21398">
    <property type="entry name" value="AGAP007094-PA"/>
    <property type="match status" value="1"/>
</dbReference>
<feature type="signal peptide" evidence="2">
    <location>
        <begin position="1"/>
        <end position="22"/>
    </location>
</feature>
<reference evidence="3 4" key="1">
    <citation type="journal article" date="2015" name="Nat. Commun.">
        <title>Lucilia cuprina genome unlocks parasitic fly biology to underpin future interventions.</title>
        <authorList>
            <person name="Anstead C.A."/>
            <person name="Korhonen P.K."/>
            <person name="Young N.D."/>
            <person name="Hall R.S."/>
            <person name="Jex A.R."/>
            <person name="Murali S.C."/>
            <person name="Hughes D.S."/>
            <person name="Lee S.F."/>
            <person name="Perry T."/>
            <person name="Stroehlein A.J."/>
            <person name="Ansell B.R."/>
            <person name="Breugelmans B."/>
            <person name="Hofmann A."/>
            <person name="Qu J."/>
            <person name="Dugan S."/>
            <person name="Lee S.L."/>
            <person name="Chao H."/>
            <person name="Dinh H."/>
            <person name="Han Y."/>
            <person name="Doddapaneni H.V."/>
            <person name="Worley K.C."/>
            <person name="Muzny D.M."/>
            <person name="Ioannidis P."/>
            <person name="Waterhouse R.M."/>
            <person name="Zdobnov E.M."/>
            <person name="James P.J."/>
            <person name="Bagnall N.H."/>
            <person name="Kotze A.C."/>
            <person name="Gibbs R.A."/>
            <person name="Richards S."/>
            <person name="Batterham P."/>
            <person name="Gasser R.B."/>
        </authorList>
    </citation>
    <scope>NUCLEOTIDE SEQUENCE [LARGE SCALE GENOMIC DNA]</scope>
    <source>
        <strain evidence="3 4">LS</strain>
        <tissue evidence="3">Full body</tissue>
    </source>
</reference>
<dbReference type="SMART" id="SM00718">
    <property type="entry name" value="DM4_12"/>
    <property type="match status" value="1"/>
</dbReference>